<evidence type="ECO:0000313" key="1">
    <source>
        <dbReference type="EMBL" id="RDI24997.1"/>
    </source>
</evidence>
<dbReference type="OrthoDB" id="9151999at2"/>
<evidence type="ECO:0000313" key="2">
    <source>
        <dbReference type="Proteomes" id="UP000255265"/>
    </source>
</evidence>
<accession>A0A370FF11</accession>
<keyword evidence="2" id="KW-1185">Reference proteome</keyword>
<reference evidence="1 2" key="1">
    <citation type="submission" date="2018-07" db="EMBL/GenBank/DDBJ databases">
        <title>Genomic Encyclopedia of Type Strains, Phase IV (KMG-IV): sequencing the most valuable type-strain genomes for metagenomic binning, comparative biology and taxonomic classification.</title>
        <authorList>
            <person name="Goeker M."/>
        </authorList>
    </citation>
    <scope>NUCLEOTIDE SEQUENCE [LARGE SCALE GENOMIC DNA]</scope>
    <source>
        <strain evidence="1 2">DSM 21352</strain>
    </source>
</reference>
<organism evidence="1 2">
    <name type="scientific">Pseudacidovorax intermedius</name>
    <dbReference type="NCBI Taxonomy" id="433924"/>
    <lineage>
        <taxon>Bacteria</taxon>
        <taxon>Pseudomonadati</taxon>
        <taxon>Pseudomonadota</taxon>
        <taxon>Betaproteobacteria</taxon>
        <taxon>Burkholderiales</taxon>
        <taxon>Comamonadaceae</taxon>
        <taxon>Pseudacidovorax</taxon>
    </lineage>
</organism>
<dbReference type="Proteomes" id="UP000255265">
    <property type="component" value="Unassembled WGS sequence"/>
</dbReference>
<protein>
    <submittedName>
        <fullName evidence="1">Uncharacterized protein</fullName>
    </submittedName>
</protein>
<comment type="caution">
    <text evidence="1">The sequence shown here is derived from an EMBL/GenBank/DDBJ whole genome shotgun (WGS) entry which is preliminary data.</text>
</comment>
<dbReference type="EMBL" id="QQAV01000004">
    <property type="protein sequence ID" value="RDI24997.1"/>
    <property type="molecule type" value="Genomic_DNA"/>
</dbReference>
<proteinExistence type="predicted"/>
<gene>
    <name evidence="1" type="ORF">DFR41_10447</name>
</gene>
<dbReference type="RefSeq" id="WP_114802902.1">
    <property type="nucleotide sequence ID" value="NZ_QQAV01000004.1"/>
</dbReference>
<dbReference type="AlphaFoldDB" id="A0A370FF11"/>
<name>A0A370FF11_9BURK</name>
<sequence length="214" mass="22741">MTPRLGTASVIAVWGAPTADREQLVDALARRFVQRGIRAIALVGMAPTDALECPPAPTDALAQAQAWRTRIDQARHDALVVAAGSPIALLAQRGVPVESWPPSLVAAERGHAFTLLLPPQDAAGNGEQDLDARLRAGFAAVGLPCAIIHGRDAAQHLSRAWSALQAGLEAREEAPATPRHLRAPAWNCERCSDPDCEHRLFTDLIAARQTLTAG</sequence>